<feature type="compositionally biased region" description="Polar residues" evidence="3">
    <location>
        <begin position="448"/>
        <end position="467"/>
    </location>
</feature>
<accession>A0A444V3I3</accession>
<comment type="caution">
    <text evidence="5">The sequence shown here is derived from an EMBL/GenBank/DDBJ whole genome shotgun (WGS) entry which is preliminary data.</text>
</comment>
<proteinExistence type="predicted"/>
<evidence type="ECO:0000256" key="3">
    <source>
        <dbReference type="SAM" id="MobiDB-lite"/>
    </source>
</evidence>
<feature type="compositionally biased region" description="Low complexity" evidence="3">
    <location>
        <begin position="63"/>
        <end position="72"/>
    </location>
</feature>
<evidence type="ECO:0000313" key="5">
    <source>
        <dbReference type="EMBL" id="RXM94979.1"/>
    </source>
</evidence>
<feature type="compositionally biased region" description="Basic and acidic residues" evidence="3">
    <location>
        <begin position="360"/>
        <end position="370"/>
    </location>
</feature>
<feature type="domain" description="Myosin tail" evidence="4">
    <location>
        <begin position="998"/>
        <end position="1216"/>
    </location>
</feature>
<feature type="domain" description="Myosin tail" evidence="4">
    <location>
        <begin position="1217"/>
        <end position="1307"/>
    </location>
</feature>
<dbReference type="Pfam" id="PF01576">
    <property type="entry name" value="Myosin_tail_1"/>
    <property type="match status" value="2"/>
</dbReference>
<feature type="compositionally biased region" description="Polar residues" evidence="3">
    <location>
        <begin position="414"/>
        <end position="433"/>
    </location>
</feature>
<dbReference type="Proteomes" id="UP000289886">
    <property type="component" value="Unassembled WGS sequence"/>
</dbReference>
<feature type="region of interest" description="Disordered" evidence="3">
    <location>
        <begin position="169"/>
        <end position="290"/>
    </location>
</feature>
<evidence type="ECO:0000259" key="4">
    <source>
        <dbReference type="Pfam" id="PF01576"/>
    </source>
</evidence>
<evidence type="ECO:0000256" key="2">
    <source>
        <dbReference type="SAM" id="Coils"/>
    </source>
</evidence>
<dbReference type="GO" id="GO:0150105">
    <property type="term" value="P:protein localization to cell-cell junction"/>
    <property type="evidence" value="ECO:0007669"/>
    <property type="project" value="TreeGrafter"/>
</dbReference>
<feature type="compositionally biased region" description="Polar residues" evidence="3">
    <location>
        <begin position="623"/>
        <end position="635"/>
    </location>
</feature>
<protein>
    <submittedName>
        <fullName evidence="5">Cingulin-like protein 1</fullName>
    </submittedName>
</protein>
<feature type="compositionally biased region" description="Basic and acidic residues" evidence="3">
    <location>
        <begin position="484"/>
        <end position="493"/>
    </location>
</feature>
<feature type="region of interest" description="Disordered" evidence="3">
    <location>
        <begin position="482"/>
        <end position="524"/>
    </location>
</feature>
<keyword evidence="1 2" id="KW-0175">Coiled coil</keyword>
<feature type="compositionally biased region" description="Low complexity" evidence="3">
    <location>
        <begin position="497"/>
        <end position="514"/>
    </location>
</feature>
<dbReference type="GO" id="GO:0016459">
    <property type="term" value="C:myosin complex"/>
    <property type="evidence" value="ECO:0007669"/>
    <property type="project" value="InterPro"/>
</dbReference>
<dbReference type="GO" id="GO:0005923">
    <property type="term" value="C:bicellular tight junction"/>
    <property type="evidence" value="ECO:0007669"/>
    <property type="project" value="TreeGrafter"/>
</dbReference>
<evidence type="ECO:0000256" key="1">
    <source>
        <dbReference type="ARBA" id="ARBA00023054"/>
    </source>
</evidence>
<reference evidence="5 6" key="1">
    <citation type="submission" date="2019-01" db="EMBL/GenBank/DDBJ databases">
        <title>Draft Genome and Complete Hox-Cluster Characterization of the Sterlet Sturgeon (Acipenser ruthenus).</title>
        <authorList>
            <person name="Wei Q."/>
        </authorList>
    </citation>
    <scope>NUCLEOTIDE SEQUENCE [LARGE SCALE GENOMIC DNA]</scope>
    <source>
        <strain evidence="5">WHYD16114868_AA</strain>
        <tissue evidence="5">Blood</tissue>
    </source>
</reference>
<dbReference type="InterPro" id="IPR002928">
    <property type="entry name" value="Myosin_tail"/>
</dbReference>
<feature type="region of interest" description="Disordered" evidence="3">
    <location>
        <begin position="899"/>
        <end position="930"/>
    </location>
</feature>
<gene>
    <name evidence="5" type="ORF">EOD39_17389</name>
</gene>
<feature type="compositionally biased region" description="Polar residues" evidence="3">
    <location>
        <begin position="53"/>
        <end position="62"/>
    </location>
</feature>
<feature type="region of interest" description="Disordered" evidence="3">
    <location>
        <begin position="341"/>
        <end position="467"/>
    </location>
</feature>
<feature type="compositionally biased region" description="Basic and acidic residues" evidence="3">
    <location>
        <begin position="73"/>
        <end position="98"/>
    </location>
</feature>
<feature type="region of interest" description="Disordered" evidence="3">
    <location>
        <begin position="616"/>
        <end position="636"/>
    </location>
</feature>
<dbReference type="PANTHER" id="PTHR46349">
    <property type="entry name" value="CINGULIN-LIKE PROTEIN 1-RELATED"/>
    <property type="match status" value="1"/>
</dbReference>
<keyword evidence="6" id="KW-1185">Reference proteome</keyword>
<dbReference type="Gene3D" id="1.20.5.340">
    <property type="match status" value="1"/>
</dbReference>
<dbReference type="PANTHER" id="PTHR46349:SF2">
    <property type="entry name" value="CINGULIN-LIKE PROTEIN 1"/>
    <property type="match status" value="1"/>
</dbReference>
<feature type="compositionally biased region" description="Basic residues" evidence="3">
    <location>
        <begin position="350"/>
        <end position="359"/>
    </location>
</feature>
<dbReference type="EMBL" id="SCEB01002786">
    <property type="protein sequence ID" value="RXM94979.1"/>
    <property type="molecule type" value="Genomic_DNA"/>
</dbReference>
<name>A0A444V3I3_ACIRT</name>
<sequence length="1345" mass="155030">MESYAVGDVSNNRMQQDYLHFDHTGRSQNDRAGTYGVSIRVQGIDGHPYVVLNNRNGQLAPNDSSSENGYSDSSKDRSFLDNYDEHDFKGRNNDEIPRPENPFVEYRSQKQMQLSGSHNSVPEFKELSRKSSALLNFQRHPELLEPYDPKKNTLNLGGHHALPVRTSAVTETENKENKHWSSLSKSSSPLNVQVRSGTPDKSKPEKNGVLNSTPPPYQEKPASRPPSIANEPVKHPSGSSSSVGSTNSSLEHRRPRPDIVPLRRQDSSGPVLETSRSRRSSASSTSVGSLQNKLCLEDQEDALYAENVNRHGNRRYIPFLPGTGRDIDTGSIPAVDDLIDRFDGKESPQRRGRSGRRNRINAEDRKRSRSVDSALPFGLRGDSDYLDDFSRNQGRSTEHLLKPSQLRKQKSSPEDSSIPSKERQSGNPANSSGSLGGFNDKKQEEWHSSPSSLNGQDRISSTYGGNKTYLSRSSTLLMSYNGKGTEEKTERSGKMLTSTATTSLSKSSWSSVKKPSSERDVQATPDLLKGQQALSQQTNEETAKQILFNYLKDGSTDNDDTTKKKVNLVFEKIQTLKSRAAGSVQADNKSPDSSAEVKALQEKQTELEKQVTELKRELEQETKNQQSLTESNAMTKENMKDLQKNLEESLQESNRLREQLAKAEKEHRATIEELYQVKMEREQYQNEIRDLQDQLSEMHDELDSAKRAGAEDEEKDALTEDLLQLKQDFQEIMLFKEEQEDMLRRRERELTALKGALKEEVATHDQEVDKLKEQYDKELQKLRTSLAEATQNNVSLSSEKVASDEVKNAAQNQVKKLMDENERLRRKILALEAEAAELNRSIDEMKREESCAKEKMCRLEKEKKQLEEALGEVNDQEEELSVANRVLESRLEDVQRSLSKMTREHQELSERLKEEKSQKEQFKRTKNEVEDERRHLDRTIEKLQKEMNEIVEASQRSTLDLQVQIDEYKEKNRKEMTDLQRQLRDKSAELEKSRLATKKLQDEMSILAEDLKQCKTERDEAVFRGQHLEQKVYDLEVEMENKSHVKDDRSRQIKLMELEQMRNELLQERAARQDLECDKTSLERQNKDLRSRVAHLEGFQRSNKDGVVSQLESRVHELEDRLEGEERERANLQLANRRLERKVKELMMQVDDEHTSLMDQKDQLQLRLKTMKRQMDEAEEEIERLEHGKKKLQRDLDEQIELHDQLQGQLNTLRNDMRERANLQLANRRLERKVKELMMQVDDEHTSLMDQKDQLQLRLKTMKRQMDEAEEEIERLEHGKKKLQRDLDEQIELHDQLQGQLNTLRNDMRRKNTSANVLDDLDDDEDDLSVDGECFHGVSSGYVAL</sequence>
<organism evidence="5 6">
    <name type="scientific">Acipenser ruthenus</name>
    <name type="common">Sterlet sturgeon</name>
    <dbReference type="NCBI Taxonomy" id="7906"/>
    <lineage>
        <taxon>Eukaryota</taxon>
        <taxon>Metazoa</taxon>
        <taxon>Chordata</taxon>
        <taxon>Craniata</taxon>
        <taxon>Vertebrata</taxon>
        <taxon>Euteleostomi</taxon>
        <taxon>Actinopterygii</taxon>
        <taxon>Chondrostei</taxon>
        <taxon>Acipenseriformes</taxon>
        <taxon>Acipenseridae</taxon>
        <taxon>Acipenser</taxon>
    </lineage>
</organism>
<evidence type="ECO:0000313" key="6">
    <source>
        <dbReference type="Proteomes" id="UP000289886"/>
    </source>
</evidence>
<feature type="compositionally biased region" description="Low complexity" evidence="3">
    <location>
        <begin position="237"/>
        <end position="249"/>
    </location>
</feature>
<feature type="coiled-coil region" evidence="2">
    <location>
        <begin position="1055"/>
        <end position="1314"/>
    </location>
</feature>
<feature type="region of interest" description="Disordered" evidence="3">
    <location>
        <begin position="53"/>
        <end position="101"/>
    </location>
</feature>